<keyword evidence="5" id="KW-0949">S-adenosyl-L-methionine</keyword>
<keyword evidence="7" id="KW-0539">Nucleus</keyword>
<dbReference type="InterPro" id="IPR014816">
    <property type="entry name" value="tRNA_MeTrfase_Gcd14"/>
</dbReference>
<evidence type="ECO:0000256" key="5">
    <source>
        <dbReference type="ARBA" id="ARBA00022691"/>
    </source>
</evidence>
<evidence type="ECO:0000256" key="3">
    <source>
        <dbReference type="ARBA" id="ARBA00022603"/>
    </source>
</evidence>
<sequence>MAFARAVAPTGRMFTFEFHHMRAKAARQRFQSLQLSHVLSVSASVDVLQDGFVGLQDAFAEAAFLDVPSQCEMKHQLRRVLRPNGTVCTFSQCAEQVGRTCAMLRKMHFHCLPTITAPLRAYKTQEQLLHTPAFDQLSSDLSTAVAAA</sequence>
<dbReference type="GO" id="GO:0160107">
    <property type="term" value="F:tRNA (adenine(58)-N1)-methyltransferase activity"/>
    <property type="evidence" value="ECO:0007669"/>
    <property type="project" value="UniProtKB-EC"/>
</dbReference>
<keyword evidence="6" id="KW-0819">tRNA processing</keyword>
<name>A0A2V3IK40_9FLOR</name>
<dbReference type="AlphaFoldDB" id="A0A2V3IK40"/>
<proteinExistence type="predicted"/>
<evidence type="ECO:0000259" key="8">
    <source>
        <dbReference type="Pfam" id="PF08704"/>
    </source>
</evidence>
<dbReference type="EMBL" id="NBIV01000162">
    <property type="protein sequence ID" value="PXF42466.1"/>
    <property type="molecule type" value="Genomic_DNA"/>
</dbReference>
<dbReference type="PANTHER" id="PTHR12133">
    <property type="entry name" value="TRNA (ADENINE(58)-N(1))-METHYLTRANSFERASE"/>
    <property type="match status" value="1"/>
</dbReference>
<organism evidence="9 10">
    <name type="scientific">Gracilariopsis chorda</name>
    <dbReference type="NCBI Taxonomy" id="448386"/>
    <lineage>
        <taxon>Eukaryota</taxon>
        <taxon>Rhodophyta</taxon>
        <taxon>Florideophyceae</taxon>
        <taxon>Rhodymeniophycidae</taxon>
        <taxon>Gracilariales</taxon>
        <taxon>Gracilariaceae</taxon>
        <taxon>Gracilariopsis</taxon>
    </lineage>
</organism>
<dbReference type="GO" id="GO:0030488">
    <property type="term" value="P:tRNA methylation"/>
    <property type="evidence" value="ECO:0007669"/>
    <property type="project" value="InterPro"/>
</dbReference>
<evidence type="ECO:0000256" key="6">
    <source>
        <dbReference type="ARBA" id="ARBA00022694"/>
    </source>
</evidence>
<comment type="subcellular location">
    <subcellularLocation>
        <location evidence="1">Nucleus</location>
    </subcellularLocation>
</comment>
<evidence type="ECO:0000313" key="10">
    <source>
        <dbReference type="Proteomes" id="UP000247409"/>
    </source>
</evidence>
<reference evidence="9 10" key="1">
    <citation type="journal article" date="2018" name="Mol. Biol. Evol.">
        <title>Analysis of the draft genome of the red seaweed Gracilariopsis chorda provides insights into genome size evolution in Rhodophyta.</title>
        <authorList>
            <person name="Lee J."/>
            <person name="Yang E.C."/>
            <person name="Graf L."/>
            <person name="Yang J.H."/>
            <person name="Qiu H."/>
            <person name="Zel Zion U."/>
            <person name="Chan C.X."/>
            <person name="Stephens T.G."/>
            <person name="Weber A.P.M."/>
            <person name="Boo G.H."/>
            <person name="Boo S.M."/>
            <person name="Kim K.M."/>
            <person name="Shin Y."/>
            <person name="Jung M."/>
            <person name="Lee S.J."/>
            <person name="Yim H.S."/>
            <person name="Lee J.H."/>
            <person name="Bhattacharya D."/>
            <person name="Yoon H.S."/>
        </authorList>
    </citation>
    <scope>NUCLEOTIDE SEQUENCE [LARGE SCALE GENOMIC DNA]</scope>
    <source>
        <strain evidence="9 10">SKKU-2015</strain>
        <tissue evidence="9">Whole body</tissue>
    </source>
</reference>
<dbReference type="OrthoDB" id="1925287at2759"/>
<protein>
    <recommendedName>
        <fullName evidence="2">tRNA (adenine(58)-N(1))-methyltransferase</fullName>
        <ecNumber evidence="2">2.1.1.220</ecNumber>
    </recommendedName>
</protein>
<evidence type="ECO:0000256" key="1">
    <source>
        <dbReference type="ARBA" id="ARBA00004123"/>
    </source>
</evidence>
<dbReference type="InterPro" id="IPR049470">
    <property type="entry name" value="TRM61_C"/>
</dbReference>
<dbReference type="PANTHER" id="PTHR12133:SF2">
    <property type="entry name" value="TRNA (ADENINE(58)-N(1))-METHYLTRANSFERASE CATALYTIC SUBUNIT TRMT61A"/>
    <property type="match status" value="1"/>
</dbReference>
<evidence type="ECO:0000256" key="2">
    <source>
        <dbReference type="ARBA" id="ARBA00012796"/>
    </source>
</evidence>
<dbReference type="Gene3D" id="3.40.50.150">
    <property type="entry name" value="Vaccinia Virus protein VP39"/>
    <property type="match status" value="1"/>
</dbReference>
<dbReference type="STRING" id="448386.A0A2V3IK40"/>
<dbReference type="SUPFAM" id="SSF53335">
    <property type="entry name" value="S-adenosyl-L-methionine-dependent methyltransferases"/>
    <property type="match status" value="1"/>
</dbReference>
<evidence type="ECO:0000256" key="7">
    <source>
        <dbReference type="ARBA" id="ARBA00023242"/>
    </source>
</evidence>
<dbReference type="PROSITE" id="PS51620">
    <property type="entry name" value="SAM_TRM61"/>
    <property type="match status" value="1"/>
</dbReference>
<comment type="caution">
    <text evidence="9">The sequence shown here is derived from an EMBL/GenBank/DDBJ whole genome shotgun (WGS) entry which is preliminary data.</text>
</comment>
<keyword evidence="10" id="KW-1185">Reference proteome</keyword>
<evidence type="ECO:0000256" key="4">
    <source>
        <dbReference type="ARBA" id="ARBA00022679"/>
    </source>
</evidence>
<evidence type="ECO:0000313" key="9">
    <source>
        <dbReference type="EMBL" id="PXF42466.1"/>
    </source>
</evidence>
<dbReference type="InterPro" id="IPR029063">
    <property type="entry name" value="SAM-dependent_MTases_sf"/>
</dbReference>
<keyword evidence="4 9" id="KW-0808">Transferase</keyword>
<dbReference type="Pfam" id="PF08704">
    <property type="entry name" value="GCD14"/>
    <property type="match status" value="1"/>
</dbReference>
<feature type="domain" description="tRNA (adenine(58)-N(1))-methyltransferase catalytic subunit TRM61 C-terminal" evidence="8">
    <location>
        <begin position="2"/>
        <end position="132"/>
    </location>
</feature>
<accession>A0A2V3IK40</accession>
<gene>
    <name evidence="9" type="ORF">BWQ96_07804</name>
</gene>
<dbReference type="GO" id="GO:0031515">
    <property type="term" value="C:tRNA (m1A) methyltransferase complex"/>
    <property type="evidence" value="ECO:0007669"/>
    <property type="project" value="InterPro"/>
</dbReference>
<dbReference type="GO" id="GO:0005634">
    <property type="term" value="C:nucleus"/>
    <property type="evidence" value="ECO:0007669"/>
    <property type="project" value="UniProtKB-SubCell"/>
</dbReference>
<keyword evidence="3 9" id="KW-0489">Methyltransferase</keyword>
<dbReference type="Proteomes" id="UP000247409">
    <property type="component" value="Unassembled WGS sequence"/>
</dbReference>
<dbReference type="EC" id="2.1.1.220" evidence="2"/>